<gene>
    <name evidence="1" type="ORF">HD595_007623</name>
</gene>
<name>A0ABT1KDR6_9ACTN</name>
<accession>A0ABT1KDR6</accession>
<evidence type="ECO:0000313" key="2">
    <source>
        <dbReference type="Proteomes" id="UP001320766"/>
    </source>
</evidence>
<dbReference type="EMBL" id="JAMZEC010000001">
    <property type="protein sequence ID" value="MCP2351501.1"/>
    <property type="molecule type" value="Genomic_DNA"/>
</dbReference>
<organism evidence="1 2">
    <name type="scientific">Nonomuraea roseoviolacea subsp. carminata</name>
    <dbReference type="NCBI Taxonomy" id="160689"/>
    <lineage>
        <taxon>Bacteria</taxon>
        <taxon>Bacillati</taxon>
        <taxon>Actinomycetota</taxon>
        <taxon>Actinomycetes</taxon>
        <taxon>Streptosporangiales</taxon>
        <taxon>Streptosporangiaceae</taxon>
        <taxon>Nonomuraea</taxon>
    </lineage>
</organism>
<dbReference type="Proteomes" id="UP001320766">
    <property type="component" value="Unassembled WGS sequence"/>
</dbReference>
<sequence length="33" mass="3666">MDFLIFLVLFAALCGWLDQWATRAAEPTSGKGH</sequence>
<evidence type="ECO:0000313" key="1">
    <source>
        <dbReference type="EMBL" id="MCP2351501.1"/>
    </source>
</evidence>
<proteinExistence type="predicted"/>
<reference evidence="1 2" key="1">
    <citation type="submission" date="2022-06" db="EMBL/GenBank/DDBJ databases">
        <title>Sequencing the genomes of 1000 actinobacteria strains.</title>
        <authorList>
            <person name="Klenk H.-P."/>
        </authorList>
    </citation>
    <scope>NUCLEOTIDE SEQUENCE [LARGE SCALE GENOMIC DNA]</scope>
    <source>
        <strain evidence="1 2">DSM 44170</strain>
    </source>
</reference>
<comment type="caution">
    <text evidence="1">The sequence shown here is derived from an EMBL/GenBank/DDBJ whole genome shotgun (WGS) entry which is preliminary data.</text>
</comment>
<protein>
    <submittedName>
        <fullName evidence="1">Uncharacterized protein</fullName>
    </submittedName>
</protein>
<keyword evidence="2" id="KW-1185">Reference proteome</keyword>